<evidence type="ECO:0000256" key="2">
    <source>
        <dbReference type="ARBA" id="ARBA00022884"/>
    </source>
</evidence>
<protein>
    <recommendedName>
        <fullName evidence="4">Histone RNA hairpin-binding protein RNA-binding domain-containing protein</fullName>
    </recommendedName>
</protein>
<feature type="compositionally biased region" description="Polar residues" evidence="3">
    <location>
        <begin position="59"/>
        <end position="71"/>
    </location>
</feature>
<feature type="compositionally biased region" description="Basic residues" evidence="3">
    <location>
        <begin position="78"/>
        <end position="92"/>
    </location>
</feature>
<dbReference type="EMBL" id="JAWJWE010000003">
    <property type="protein sequence ID" value="KAK6639721.1"/>
    <property type="molecule type" value="Genomic_DNA"/>
</dbReference>
<reference evidence="5 6" key="1">
    <citation type="submission" date="2023-10" db="EMBL/GenBank/DDBJ databases">
        <title>Genomes of two closely related lineages of the louse Polyplax serrata with different host specificities.</title>
        <authorList>
            <person name="Martinu J."/>
            <person name="Tarabai H."/>
            <person name="Stefka J."/>
            <person name="Hypsa V."/>
        </authorList>
    </citation>
    <scope>NUCLEOTIDE SEQUENCE [LARGE SCALE GENOMIC DNA]</scope>
    <source>
        <strain evidence="5">HR10_N</strain>
    </source>
</reference>
<comment type="similarity">
    <text evidence="1">Belongs to the SLBP family.</text>
</comment>
<dbReference type="GO" id="GO:0005737">
    <property type="term" value="C:cytoplasm"/>
    <property type="evidence" value="ECO:0007669"/>
    <property type="project" value="TreeGrafter"/>
</dbReference>
<dbReference type="GO" id="GO:0006398">
    <property type="term" value="P:mRNA 3'-end processing by stem-loop binding and cleavage"/>
    <property type="evidence" value="ECO:0007669"/>
    <property type="project" value="TreeGrafter"/>
</dbReference>
<proteinExistence type="inferred from homology"/>
<sequence>MSENQGVITELLTDFHLRTPLKRDVKPDGSVSIGGKIINLEIPDIDEITSDSDFDNNELKTIQTDEGGSTDNGEKLQRIIKKKNSLSARKRSRDSSGSSVTDVDKQKFSPEKKRRHNELETDPVVLARRQKQIDYGKNTVGYDKYIQAVPKKERKKHHPRTPPKHYKYSRRAWDGIVKVWRQQLHFWDDMEHLNDSDKESADNDENSTKHDYPLHENSDIED</sequence>
<dbReference type="FunFam" id="1.10.8.1120:FF:000001">
    <property type="entry name" value="Histone RNA hairpin-binding protein-like"/>
    <property type="match status" value="1"/>
</dbReference>
<dbReference type="Proteomes" id="UP001372834">
    <property type="component" value="Unassembled WGS sequence"/>
</dbReference>
<dbReference type="InterPro" id="IPR038294">
    <property type="entry name" value="SLBP_RNA_bind_sf"/>
</dbReference>
<comment type="caution">
    <text evidence="5">The sequence shown here is derived from an EMBL/GenBank/DDBJ whole genome shotgun (WGS) entry which is preliminary data.</text>
</comment>
<dbReference type="GO" id="GO:0071204">
    <property type="term" value="C:histone pre-mRNA 3'end processing complex"/>
    <property type="evidence" value="ECO:0007669"/>
    <property type="project" value="TreeGrafter"/>
</dbReference>
<dbReference type="Pfam" id="PF15247">
    <property type="entry name" value="SLBP_RNA_bind"/>
    <property type="match status" value="1"/>
</dbReference>
<organism evidence="5 6">
    <name type="scientific">Polyplax serrata</name>
    <name type="common">Common mouse louse</name>
    <dbReference type="NCBI Taxonomy" id="468196"/>
    <lineage>
        <taxon>Eukaryota</taxon>
        <taxon>Metazoa</taxon>
        <taxon>Ecdysozoa</taxon>
        <taxon>Arthropoda</taxon>
        <taxon>Hexapoda</taxon>
        <taxon>Insecta</taxon>
        <taxon>Pterygota</taxon>
        <taxon>Neoptera</taxon>
        <taxon>Paraneoptera</taxon>
        <taxon>Psocodea</taxon>
        <taxon>Troctomorpha</taxon>
        <taxon>Phthiraptera</taxon>
        <taxon>Anoplura</taxon>
        <taxon>Polyplacidae</taxon>
        <taxon>Polyplax</taxon>
    </lineage>
</organism>
<dbReference type="Gene3D" id="1.10.8.1120">
    <property type="entry name" value="Histone RNA hairpin-binding protein RNA-binding domain"/>
    <property type="match status" value="1"/>
</dbReference>
<dbReference type="PANTHER" id="PTHR17408:SF0">
    <property type="entry name" value="HISTONE RNA HAIRPIN-BINDING PROTEIN"/>
    <property type="match status" value="1"/>
</dbReference>
<dbReference type="InterPro" id="IPR026502">
    <property type="entry name" value="SLBP1/SLBP2"/>
</dbReference>
<keyword evidence="2" id="KW-0694">RNA-binding</keyword>
<evidence type="ECO:0000256" key="3">
    <source>
        <dbReference type="SAM" id="MobiDB-lite"/>
    </source>
</evidence>
<evidence type="ECO:0000256" key="1">
    <source>
        <dbReference type="ARBA" id="ARBA00006151"/>
    </source>
</evidence>
<evidence type="ECO:0000259" key="4">
    <source>
        <dbReference type="Pfam" id="PF15247"/>
    </source>
</evidence>
<evidence type="ECO:0000313" key="6">
    <source>
        <dbReference type="Proteomes" id="UP001372834"/>
    </source>
</evidence>
<feature type="region of interest" description="Disordered" evidence="3">
    <location>
        <begin position="194"/>
        <end position="222"/>
    </location>
</feature>
<dbReference type="GO" id="GO:0051028">
    <property type="term" value="P:mRNA transport"/>
    <property type="evidence" value="ECO:0007669"/>
    <property type="project" value="TreeGrafter"/>
</dbReference>
<dbReference type="GO" id="GO:0007076">
    <property type="term" value="P:mitotic chromosome condensation"/>
    <property type="evidence" value="ECO:0007669"/>
    <property type="project" value="UniProtKB-ARBA"/>
</dbReference>
<dbReference type="GO" id="GO:0003729">
    <property type="term" value="F:mRNA binding"/>
    <property type="evidence" value="ECO:0007669"/>
    <property type="project" value="InterPro"/>
</dbReference>
<gene>
    <name evidence="5" type="ORF">RUM43_007996</name>
</gene>
<dbReference type="AlphaFoldDB" id="A0AAN8SAA3"/>
<evidence type="ECO:0000313" key="5">
    <source>
        <dbReference type="EMBL" id="KAK6639721.1"/>
    </source>
</evidence>
<dbReference type="GO" id="GO:0071207">
    <property type="term" value="F:histone pre-mRNA stem-loop binding"/>
    <property type="evidence" value="ECO:0007669"/>
    <property type="project" value="TreeGrafter"/>
</dbReference>
<name>A0AAN8SAA3_POLSC</name>
<accession>A0AAN8SAA3</accession>
<dbReference type="PANTHER" id="PTHR17408">
    <property type="entry name" value="HISTONE RNA HAIRPIN-BINDING PROTEIN"/>
    <property type="match status" value="1"/>
</dbReference>
<feature type="domain" description="Histone RNA hairpin-binding protein RNA-binding" evidence="4">
    <location>
        <begin position="121"/>
        <end position="189"/>
    </location>
</feature>
<feature type="compositionally biased region" description="Basic and acidic residues" evidence="3">
    <location>
        <begin position="102"/>
        <end position="111"/>
    </location>
</feature>
<feature type="region of interest" description="Disordered" evidence="3">
    <location>
        <begin position="48"/>
        <end position="123"/>
    </location>
</feature>
<dbReference type="InterPro" id="IPR029344">
    <property type="entry name" value="SLBP_RNA_bind"/>
</dbReference>